<dbReference type="InterPro" id="IPR000719">
    <property type="entry name" value="Prot_kinase_dom"/>
</dbReference>
<feature type="domain" description="Protein kinase" evidence="2">
    <location>
        <begin position="191"/>
        <end position="433"/>
    </location>
</feature>
<evidence type="ECO:0000313" key="4">
    <source>
        <dbReference type="Proteomes" id="UP000269539"/>
    </source>
</evidence>
<dbReference type="SUPFAM" id="SSF56112">
    <property type="entry name" value="Protein kinase-like (PK-like)"/>
    <property type="match status" value="1"/>
</dbReference>
<feature type="compositionally biased region" description="Basic and acidic residues" evidence="1">
    <location>
        <begin position="77"/>
        <end position="91"/>
    </location>
</feature>
<evidence type="ECO:0000313" key="3">
    <source>
        <dbReference type="EMBL" id="RMY99122.1"/>
    </source>
</evidence>
<reference evidence="3 4" key="1">
    <citation type="journal article" date="2018" name="BMC Genomics">
        <title>Genomic evidence for intraspecific hybridization in a clonal and extremely halotolerant yeast.</title>
        <authorList>
            <person name="Gostincar C."/>
            <person name="Stajich J.E."/>
            <person name="Zupancic J."/>
            <person name="Zalar P."/>
            <person name="Gunde-Cimerman N."/>
        </authorList>
    </citation>
    <scope>NUCLEOTIDE SEQUENCE [LARGE SCALE GENOMIC DNA]</scope>
    <source>
        <strain evidence="3 4">EXF-10513</strain>
    </source>
</reference>
<evidence type="ECO:0000259" key="2">
    <source>
        <dbReference type="PROSITE" id="PS50011"/>
    </source>
</evidence>
<dbReference type="GO" id="GO:0004672">
    <property type="term" value="F:protein kinase activity"/>
    <property type="evidence" value="ECO:0007669"/>
    <property type="project" value="InterPro"/>
</dbReference>
<feature type="region of interest" description="Disordered" evidence="1">
    <location>
        <begin position="370"/>
        <end position="433"/>
    </location>
</feature>
<feature type="compositionally biased region" description="Acidic residues" evidence="1">
    <location>
        <begin position="92"/>
        <end position="102"/>
    </location>
</feature>
<dbReference type="InterPro" id="IPR011009">
    <property type="entry name" value="Kinase-like_dom_sf"/>
</dbReference>
<dbReference type="PROSITE" id="PS50011">
    <property type="entry name" value="PROTEIN_KINASE_DOM"/>
    <property type="match status" value="1"/>
</dbReference>
<dbReference type="Proteomes" id="UP000269539">
    <property type="component" value="Unassembled WGS sequence"/>
</dbReference>
<sequence length="433" mass="49036">MSTNRPEFEYYVLNFFYDDSDSCALTVFVNNARFHIIADKDELSNRSFRAEYARLISAVRKQAGEDIPQRSSDSDIDVSHDEKGDSESKEEGESEESEVDAETELHQWMLDPLETAFRKYAPHEKARHQLTLEQWYNGPTHFYSLSARQKGLRAIELKSTTDLERRIKHLLHEIAVPKYIQNIKKPWYSAKDLTVLDGSNSPSPYHPAKVQTSQGQTYFLKLVDRDQPQPVKREIHLLDEIERRGLHNHMKCPKLEGLVTMSGGQSKIMAFLQTHIPDPIPLTTKLDADVPQDLRDRWADESETVKELLHENGIVWGDAKADNFMVDTNNDLWIIDFGGSYTEGWVDPELKDTAEGDDQGVEKIANALHDPVANVWDPDTEKSFGGNGNSEGGREDESHSASRKRKAGEVSVEDEEGGSHSKRGRQSEQATAG</sequence>
<dbReference type="Gene3D" id="1.10.510.10">
    <property type="entry name" value="Transferase(Phosphotransferase) domain 1"/>
    <property type="match status" value="1"/>
</dbReference>
<proteinExistence type="predicted"/>
<feature type="region of interest" description="Disordered" evidence="1">
    <location>
        <begin position="63"/>
        <end position="102"/>
    </location>
</feature>
<evidence type="ECO:0000256" key="1">
    <source>
        <dbReference type="SAM" id="MobiDB-lite"/>
    </source>
</evidence>
<dbReference type="EMBL" id="QWIO01000347">
    <property type="protein sequence ID" value="RMY99122.1"/>
    <property type="molecule type" value="Genomic_DNA"/>
</dbReference>
<organism evidence="3 4">
    <name type="scientific">Hortaea werneckii</name>
    <name type="common">Black yeast</name>
    <name type="synonym">Cladosporium werneckii</name>
    <dbReference type="NCBI Taxonomy" id="91943"/>
    <lineage>
        <taxon>Eukaryota</taxon>
        <taxon>Fungi</taxon>
        <taxon>Dikarya</taxon>
        <taxon>Ascomycota</taxon>
        <taxon>Pezizomycotina</taxon>
        <taxon>Dothideomycetes</taxon>
        <taxon>Dothideomycetidae</taxon>
        <taxon>Mycosphaerellales</taxon>
        <taxon>Teratosphaeriaceae</taxon>
        <taxon>Hortaea</taxon>
    </lineage>
</organism>
<dbReference type="AlphaFoldDB" id="A0A3M7GDH2"/>
<comment type="caution">
    <text evidence="3">The sequence shown here is derived from an EMBL/GenBank/DDBJ whole genome shotgun (WGS) entry which is preliminary data.</text>
</comment>
<gene>
    <name evidence="3" type="ORF">D0864_04152</name>
</gene>
<dbReference type="VEuPathDB" id="FungiDB:BTJ68_11580"/>
<name>A0A3M7GDH2_HORWE</name>
<protein>
    <recommendedName>
        <fullName evidence="2">Protein kinase domain-containing protein</fullName>
    </recommendedName>
</protein>
<accession>A0A3M7GDH2</accession>
<dbReference type="GO" id="GO:0005524">
    <property type="term" value="F:ATP binding"/>
    <property type="evidence" value="ECO:0007669"/>
    <property type="project" value="InterPro"/>
</dbReference>